<dbReference type="GO" id="GO:0043190">
    <property type="term" value="C:ATP-binding cassette (ABC) transporter complex"/>
    <property type="evidence" value="ECO:0007669"/>
    <property type="project" value="TreeGrafter"/>
</dbReference>
<dbReference type="PROSITE" id="PS00211">
    <property type="entry name" value="ABC_TRANSPORTER_1"/>
    <property type="match status" value="2"/>
</dbReference>
<evidence type="ECO:0000256" key="10">
    <source>
        <dbReference type="SAM" id="Phobius"/>
    </source>
</evidence>
<dbReference type="CDD" id="cd03225">
    <property type="entry name" value="ABC_cobalt_CbiO_domain1"/>
    <property type="match status" value="2"/>
</dbReference>
<evidence type="ECO:0000256" key="3">
    <source>
        <dbReference type="ARBA" id="ARBA00022448"/>
    </source>
</evidence>
<evidence type="ECO:0000256" key="5">
    <source>
        <dbReference type="ARBA" id="ARBA00022741"/>
    </source>
</evidence>
<dbReference type="GO" id="GO:0016887">
    <property type="term" value="F:ATP hydrolysis activity"/>
    <property type="evidence" value="ECO:0007669"/>
    <property type="project" value="InterPro"/>
</dbReference>
<evidence type="ECO:0000313" key="12">
    <source>
        <dbReference type="EMBL" id="RRD49516.1"/>
    </source>
</evidence>
<dbReference type="Gene3D" id="3.40.50.300">
    <property type="entry name" value="P-loop containing nucleotide triphosphate hydrolases"/>
    <property type="match status" value="2"/>
</dbReference>
<dbReference type="InterPro" id="IPR003339">
    <property type="entry name" value="ABC/ECF_trnsptr_transmembrane"/>
</dbReference>
<feature type="transmembrane region" description="Helical" evidence="10">
    <location>
        <begin position="448"/>
        <end position="469"/>
    </location>
</feature>
<keyword evidence="7 10" id="KW-1133">Transmembrane helix</keyword>
<dbReference type="EMBL" id="RQYT01000015">
    <property type="protein sequence ID" value="RRD49516.1"/>
    <property type="molecule type" value="Genomic_DNA"/>
</dbReference>
<evidence type="ECO:0000256" key="4">
    <source>
        <dbReference type="ARBA" id="ARBA00022692"/>
    </source>
</evidence>
<dbReference type="GO" id="GO:0042626">
    <property type="term" value="F:ATPase-coupled transmembrane transporter activity"/>
    <property type="evidence" value="ECO:0007669"/>
    <property type="project" value="TreeGrafter"/>
</dbReference>
<evidence type="ECO:0000256" key="2">
    <source>
        <dbReference type="ARBA" id="ARBA00005417"/>
    </source>
</evidence>
<sequence length="731" mass="76406">MTPTLDPVPLRADNLTWQPLGARHPVLEGLNLAIGAGERVLLAGVSGAGKSTLLRAFAGVLAEHTPGDLGGDVLVDGTPARSGRPDVGLVQQQPHDSVVAETVGRDVAFGPENLGLEPDSIRQRVSESLALVGFPHGERHSTAALSGGQAQRLALAGVLALRPGVLLLDEPAAMLDADAGRQIREAVRQVVGLTGATLVVADHDIAGWVGIVERIVVLDEGRVRFDGSLTEVVGNHAAELLELGLWVPGAPDPEPHLVALPDSTPLRLAAHDLRVARRPALSFRTTERPGHLVLDGQGITLNAGEFVALRGDSGSGKTTLIQTLLGLLTPESGRVSVEGLPEGPAEWSSMELASRMAWVPQFPEALAVGETVLGSLVATAGVLGRDTEETEALGKGLLEALGLGDKARRHPLSLSGGEQRRLAVASAVLHAPSLILVDEPTVGLDRHAWSAVTGLLLSAVASGAGVLAATHDEALTRRADREVRLTAQPQSPPTAPPKPRPGAARRAGPLSLLASVVLITVLGLTGSGIAPLAAGWAAMFLIGGALVGFRFHLLRLLPAVIAVLSVAWSNWILASPPSILPAVEAALRIGLVVIPGVVAASLIDPTALGDHLGRRLRLPARPVLALTAALRRLDEFAAVWQELEQARRVRGLGPRRGLVSRGRHWARLCFALLVESLRRAGRLAIAMDARGYSAPGPRTWLGEAPWTRTDTLIVLCGLVIGAVPHLVNALI</sequence>
<feature type="transmembrane region" description="Helical" evidence="10">
    <location>
        <begin position="556"/>
        <end position="573"/>
    </location>
</feature>
<dbReference type="CDD" id="cd16914">
    <property type="entry name" value="EcfT"/>
    <property type="match status" value="1"/>
</dbReference>
<comment type="similarity">
    <text evidence="2">Belongs to the ABC transporter superfamily.</text>
</comment>
<dbReference type="PANTHER" id="PTHR43553:SF24">
    <property type="entry name" value="ENERGY-COUPLING FACTOR TRANSPORTER ATP-BINDING PROTEIN ECFA1"/>
    <property type="match status" value="1"/>
</dbReference>
<comment type="subcellular location">
    <subcellularLocation>
        <location evidence="1">Membrane</location>
        <topology evidence="1">Multi-pass membrane protein</topology>
    </subcellularLocation>
</comment>
<evidence type="ECO:0000256" key="1">
    <source>
        <dbReference type="ARBA" id="ARBA00004141"/>
    </source>
</evidence>
<keyword evidence="4 10" id="KW-0812">Transmembrane</keyword>
<keyword evidence="8 10" id="KW-0472">Membrane</keyword>
<reference evidence="12 13" key="1">
    <citation type="submission" date="2018-11" db="EMBL/GenBank/DDBJ databases">
        <title>Genomes From Bacteria Associated with the Canine Oral Cavity: a Test Case for Automated Genome-Based Taxonomic Assignment.</title>
        <authorList>
            <person name="Coil D.A."/>
            <person name="Jospin G."/>
            <person name="Darling A.E."/>
            <person name="Wallis C."/>
            <person name="Davis I.J."/>
            <person name="Harris S."/>
            <person name="Eisen J.A."/>
            <person name="Holcombe L.J."/>
            <person name="O'Flynn C."/>
        </authorList>
    </citation>
    <scope>NUCLEOTIDE SEQUENCE [LARGE SCALE GENOMIC DNA]</scope>
    <source>
        <strain evidence="12 13">OH2822_COT-296</strain>
    </source>
</reference>
<dbReference type="OrthoDB" id="501320at2"/>
<dbReference type="InterPro" id="IPR027417">
    <property type="entry name" value="P-loop_NTPase"/>
</dbReference>
<dbReference type="Pfam" id="PF00005">
    <property type="entry name" value="ABC_tran"/>
    <property type="match status" value="2"/>
</dbReference>
<dbReference type="Proteomes" id="UP000280935">
    <property type="component" value="Unassembled WGS sequence"/>
</dbReference>
<evidence type="ECO:0000256" key="9">
    <source>
        <dbReference type="SAM" id="MobiDB-lite"/>
    </source>
</evidence>
<proteinExistence type="inferred from homology"/>
<dbReference type="RefSeq" id="WP_125227922.1">
    <property type="nucleotide sequence ID" value="NZ_RQYT01000015.1"/>
</dbReference>
<accession>A0A3P1WU29</accession>
<feature type="domain" description="ABC transporter" evidence="11">
    <location>
        <begin position="276"/>
        <end position="513"/>
    </location>
</feature>
<feature type="transmembrane region" description="Helical" evidence="10">
    <location>
        <begin position="585"/>
        <end position="608"/>
    </location>
</feature>
<dbReference type="Pfam" id="PF02361">
    <property type="entry name" value="CbiQ"/>
    <property type="match status" value="1"/>
</dbReference>
<feature type="region of interest" description="Disordered" evidence="9">
    <location>
        <begin position="483"/>
        <end position="505"/>
    </location>
</feature>
<evidence type="ECO:0000313" key="13">
    <source>
        <dbReference type="Proteomes" id="UP000280935"/>
    </source>
</evidence>
<dbReference type="SUPFAM" id="SSF52540">
    <property type="entry name" value="P-loop containing nucleoside triphosphate hydrolases"/>
    <property type="match status" value="2"/>
</dbReference>
<dbReference type="InterPro" id="IPR003439">
    <property type="entry name" value="ABC_transporter-like_ATP-bd"/>
</dbReference>
<evidence type="ECO:0000256" key="7">
    <source>
        <dbReference type="ARBA" id="ARBA00022989"/>
    </source>
</evidence>
<dbReference type="InterPro" id="IPR015856">
    <property type="entry name" value="ABC_transpr_CbiO/EcfA_su"/>
</dbReference>
<feature type="domain" description="ABC transporter" evidence="11">
    <location>
        <begin position="10"/>
        <end position="245"/>
    </location>
</feature>
<dbReference type="GO" id="GO:0005524">
    <property type="term" value="F:ATP binding"/>
    <property type="evidence" value="ECO:0007669"/>
    <property type="project" value="UniProtKB-KW"/>
</dbReference>
<protein>
    <submittedName>
        <fullName evidence="12">ATP-binding cassette domain-containing protein</fullName>
    </submittedName>
</protein>
<dbReference type="SMART" id="SM00382">
    <property type="entry name" value="AAA"/>
    <property type="match status" value="2"/>
</dbReference>
<feature type="compositionally biased region" description="Pro residues" evidence="9">
    <location>
        <begin position="490"/>
        <end position="500"/>
    </location>
</feature>
<dbReference type="PROSITE" id="PS50893">
    <property type="entry name" value="ABC_TRANSPORTER_2"/>
    <property type="match status" value="2"/>
</dbReference>
<dbReference type="InterPro" id="IPR003593">
    <property type="entry name" value="AAA+_ATPase"/>
</dbReference>
<dbReference type="AlphaFoldDB" id="A0A3P1WU29"/>
<evidence type="ECO:0000259" key="11">
    <source>
        <dbReference type="PROSITE" id="PS50893"/>
    </source>
</evidence>
<evidence type="ECO:0000256" key="8">
    <source>
        <dbReference type="ARBA" id="ARBA00023136"/>
    </source>
</evidence>
<keyword evidence="5" id="KW-0547">Nucleotide-binding</keyword>
<name>A0A3P1WU29_9ACTN</name>
<evidence type="ECO:0000256" key="6">
    <source>
        <dbReference type="ARBA" id="ARBA00022840"/>
    </source>
</evidence>
<keyword evidence="6 12" id="KW-0067">ATP-binding</keyword>
<gene>
    <name evidence="12" type="ORF">EII35_07905</name>
</gene>
<dbReference type="PANTHER" id="PTHR43553">
    <property type="entry name" value="HEAVY METAL TRANSPORTER"/>
    <property type="match status" value="1"/>
</dbReference>
<comment type="caution">
    <text evidence="12">The sequence shown here is derived from an EMBL/GenBank/DDBJ whole genome shotgun (WGS) entry which is preliminary data.</text>
</comment>
<keyword evidence="3" id="KW-0813">Transport</keyword>
<dbReference type="InterPro" id="IPR050095">
    <property type="entry name" value="ECF_ABC_transporter_ATP-bd"/>
</dbReference>
<dbReference type="InterPro" id="IPR017871">
    <property type="entry name" value="ABC_transporter-like_CS"/>
</dbReference>
<organism evidence="12 13">
    <name type="scientific">Arachnia propionica</name>
    <dbReference type="NCBI Taxonomy" id="1750"/>
    <lineage>
        <taxon>Bacteria</taxon>
        <taxon>Bacillati</taxon>
        <taxon>Actinomycetota</taxon>
        <taxon>Actinomycetes</taxon>
        <taxon>Propionibacteriales</taxon>
        <taxon>Propionibacteriaceae</taxon>
        <taxon>Arachnia</taxon>
    </lineage>
</organism>